<feature type="domain" description="HTH tetR-type" evidence="5">
    <location>
        <begin position="5"/>
        <end position="65"/>
    </location>
</feature>
<dbReference type="STRING" id="861298.SAMN04488136_10397"/>
<dbReference type="GO" id="GO:0003677">
    <property type="term" value="F:DNA binding"/>
    <property type="evidence" value="ECO:0007669"/>
    <property type="project" value="UniProtKB-UniRule"/>
</dbReference>
<sequence length="202" mass="23234">MTKGRITREFILTQAFELASVNGLESLTIGGLAKHCGLSKSGLFAHFQSKENLQLALVEFTHHTFVSRVIDPARDLDEQRIEHKLRCLLENWLNWNHSFQGSCLFLDAWKDAQSGRCPLQAALKRTIAMWIDYLVIQIEKGIRNGEFNQALDPKQAAFELYGLYLSAHLFYSIHGKSESDRYFWTAVEQLLQRWQSILESSD</sequence>
<dbReference type="SUPFAM" id="SSF48498">
    <property type="entry name" value="Tetracyclin repressor-like, C-terminal domain"/>
    <property type="match status" value="1"/>
</dbReference>
<dbReference type="PANTHER" id="PTHR47506:SF6">
    <property type="entry name" value="HTH-TYPE TRANSCRIPTIONAL REPRESSOR NEMR"/>
    <property type="match status" value="1"/>
</dbReference>
<dbReference type="SUPFAM" id="SSF46689">
    <property type="entry name" value="Homeodomain-like"/>
    <property type="match status" value="1"/>
</dbReference>
<dbReference type="EMBL" id="FNDD01000003">
    <property type="protein sequence ID" value="SDG82249.1"/>
    <property type="molecule type" value="Genomic_DNA"/>
</dbReference>
<dbReference type="Gene3D" id="1.10.357.10">
    <property type="entry name" value="Tetracycline Repressor, domain 2"/>
    <property type="match status" value="1"/>
</dbReference>
<keyword evidence="3" id="KW-0804">Transcription</keyword>
<keyword evidence="1" id="KW-0805">Transcription regulation</keyword>
<gene>
    <name evidence="6" type="ORF">SAMN04488136_10397</name>
</gene>
<evidence type="ECO:0000259" key="5">
    <source>
        <dbReference type="PROSITE" id="PS50977"/>
    </source>
</evidence>
<organism evidence="6 7">
    <name type="scientific">Vibrio xiamenensis</name>
    <dbReference type="NCBI Taxonomy" id="861298"/>
    <lineage>
        <taxon>Bacteria</taxon>
        <taxon>Pseudomonadati</taxon>
        <taxon>Pseudomonadota</taxon>
        <taxon>Gammaproteobacteria</taxon>
        <taxon>Vibrionales</taxon>
        <taxon>Vibrionaceae</taxon>
        <taxon>Vibrio</taxon>
    </lineage>
</organism>
<accession>A0A1G7XDH6</accession>
<dbReference type="PROSITE" id="PS50977">
    <property type="entry name" value="HTH_TETR_2"/>
    <property type="match status" value="1"/>
</dbReference>
<reference evidence="6 7" key="1">
    <citation type="submission" date="2016-10" db="EMBL/GenBank/DDBJ databases">
        <authorList>
            <person name="de Groot N.N."/>
        </authorList>
    </citation>
    <scope>NUCLEOTIDE SEQUENCE [LARGE SCALE GENOMIC DNA]</scope>
    <source>
        <strain evidence="6 7">CGMCC 1.10228</strain>
    </source>
</reference>
<dbReference type="Pfam" id="PF00440">
    <property type="entry name" value="TetR_N"/>
    <property type="match status" value="1"/>
</dbReference>
<protein>
    <submittedName>
        <fullName evidence="6">Transcriptional regulator, TetR family</fullName>
    </submittedName>
</protein>
<evidence type="ECO:0000256" key="2">
    <source>
        <dbReference type="ARBA" id="ARBA00023125"/>
    </source>
</evidence>
<keyword evidence="2 4" id="KW-0238">DNA-binding</keyword>
<evidence type="ECO:0000256" key="1">
    <source>
        <dbReference type="ARBA" id="ARBA00023015"/>
    </source>
</evidence>
<dbReference type="RefSeq" id="WP_093269869.1">
    <property type="nucleotide sequence ID" value="NZ_FNDD01000003.1"/>
</dbReference>
<dbReference type="PRINTS" id="PR00455">
    <property type="entry name" value="HTHTETR"/>
</dbReference>
<evidence type="ECO:0000313" key="6">
    <source>
        <dbReference type="EMBL" id="SDG82249.1"/>
    </source>
</evidence>
<keyword evidence="7" id="KW-1185">Reference proteome</keyword>
<dbReference type="InterPro" id="IPR036271">
    <property type="entry name" value="Tet_transcr_reg_TetR-rel_C_sf"/>
</dbReference>
<evidence type="ECO:0000313" key="7">
    <source>
        <dbReference type="Proteomes" id="UP000198854"/>
    </source>
</evidence>
<dbReference type="InterPro" id="IPR011075">
    <property type="entry name" value="TetR_C"/>
</dbReference>
<dbReference type="InterPro" id="IPR009057">
    <property type="entry name" value="Homeodomain-like_sf"/>
</dbReference>
<dbReference type="AlphaFoldDB" id="A0A1G7XDH6"/>
<name>A0A1G7XDH6_9VIBR</name>
<feature type="DNA-binding region" description="H-T-H motif" evidence="4">
    <location>
        <begin position="28"/>
        <end position="47"/>
    </location>
</feature>
<dbReference type="PANTHER" id="PTHR47506">
    <property type="entry name" value="TRANSCRIPTIONAL REGULATORY PROTEIN"/>
    <property type="match status" value="1"/>
</dbReference>
<dbReference type="InterPro" id="IPR001647">
    <property type="entry name" value="HTH_TetR"/>
</dbReference>
<evidence type="ECO:0000256" key="3">
    <source>
        <dbReference type="ARBA" id="ARBA00023163"/>
    </source>
</evidence>
<dbReference type="Gene3D" id="1.10.10.60">
    <property type="entry name" value="Homeodomain-like"/>
    <property type="match status" value="1"/>
</dbReference>
<dbReference type="Pfam" id="PF16925">
    <property type="entry name" value="TetR_C_13"/>
    <property type="match status" value="1"/>
</dbReference>
<proteinExistence type="predicted"/>
<evidence type="ECO:0000256" key="4">
    <source>
        <dbReference type="PROSITE-ProRule" id="PRU00335"/>
    </source>
</evidence>
<dbReference type="Proteomes" id="UP000198854">
    <property type="component" value="Unassembled WGS sequence"/>
</dbReference>
<dbReference type="OrthoDB" id="326421at2"/>